<dbReference type="InterPro" id="IPR002052">
    <property type="entry name" value="DNA_methylase_N6_adenine_CS"/>
</dbReference>
<evidence type="ECO:0000256" key="3">
    <source>
        <dbReference type="ARBA" id="ARBA00022603"/>
    </source>
</evidence>
<dbReference type="InterPro" id="IPR007560">
    <property type="entry name" value="Restrct_endonuc_IV_Mrr"/>
</dbReference>
<sequence length="610" mass="69306">MSGQLFFGDNLHILREHIRSESVDLIYLDPPFNSNSNYNILFKGLGGRNAQAQIEAFDDTWHWGIAAETAYDDVMRSGSQASTMVRALRTTLGDNDMMAYLAMMSVRLIELHRVLKPTGSLYLHCDPTASHYLKMILDSIFSPFCYKSEISWKRSSAHNDAKQGRKQYGNIRDVVFFYTKHPREWTWNWQFTPYDKEYIDQFYKFADEKTGRLYRLGDLTAAKTGGDTRYEWRVKRLSGGEWQADPENEYLFPKPGWEYEGKLPYGKRIWAYSFDNMSKFSNTGRIVYSSTGMPNYKRYLDEMPGVPLQNSWDDIKPPSAKERLGYPTQKPIALLDRIIETSSNPGDIILDPFCGCGTAVHSAERNKRHWIGIDVTFPAIQVIDDRLRYYVPSARYKIDGIPRTLEDAAALAEIDKFQFQFWAVALVGGHSRYGKGGDQGIDGQFFFKRDSKTDGMGIISVKGGKSVNPGMVRDLRGTIERENAEMGVFISLIPPSLQMESEAASAGFFESSQGRHPRIQIKTIADLLDGKGIDSPLQYTTVTMVEAGRQAARGAQKKQAIPPNELLRQRNLLLPISGKGRKKDQQEFELENTPNQLHEAVIKRARNGQI</sequence>
<organism evidence="8 9">
    <name type="scientific">Agrobacterium fabrum</name>
    <dbReference type="NCBI Taxonomy" id="1176649"/>
    <lineage>
        <taxon>Bacteria</taxon>
        <taxon>Pseudomonadati</taxon>
        <taxon>Pseudomonadota</taxon>
        <taxon>Alphaproteobacteria</taxon>
        <taxon>Hyphomicrobiales</taxon>
        <taxon>Rhizobiaceae</taxon>
        <taxon>Rhizobium/Agrobacterium group</taxon>
        <taxon>Agrobacterium</taxon>
        <taxon>Agrobacterium tumefaciens complex</taxon>
    </lineage>
</organism>
<dbReference type="PROSITE" id="PS00092">
    <property type="entry name" value="N6_MTASE"/>
    <property type="match status" value="1"/>
</dbReference>
<dbReference type="Pfam" id="PF04471">
    <property type="entry name" value="Mrr_cat"/>
    <property type="match status" value="1"/>
</dbReference>
<dbReference type="AlphaFoldDB" id="A0A7Z7FPH6"/>
<evidence type="ECO:0000256" key="1">
    <source>
        <dbReference type="ARBA" id="ARBA00006594"/>
    </source>
</evidence>
<dbReference type="SUPFAM" id="SSF53335">
    <property type="entry name" value="S-adenosyl-L-methionine-dependent methyltransferases"/>
    <property type="match status" value="1"/>
</dbReference>
<dbReference type="EC" id="2.1.1.72" evidence="2"/>
<evidence type="ECO:0000256" key="4">
    <source>
        <dbReference type="ARBA" id="ARBA00022679"/>
    </source>
</evidence>
<dbReference type="InterPro" id="IPR002941">
    <property type="entry name" value="DNA_methylase_N4/N6"/>
</dbReference>
<dbReference type="InterPro" id="IPR001091">
    <property type="entry name" value="RM_Methyltransferase"/>
</dbReference>
<dbReference type="GO" id="GO:0004519">
    <property type="term" value="F:endonuclease activity"/>
    <property type="evidence" value="ECO:0007669"/>
    <property type="project" value="InterPro"/>
</dbReference>
<evidence type="ECO:0000313" key="9">
    <source>
        <dbReference type="Proteomes" id="UP000198917"/>
    </source>
</evidence>
<comment type="caution">
    <text evidence="8">The sequence shown here is derived from an EMBL/GenBank/DDBJ whole genome shotgun (WGS) entry which is preliminary data.</text>
</comment>
<dbReference type="Proteomes" id="UP000198917">
    <property type="component" value="Unassembled WGS sequence"/>
</dbReference>
<protein>
    <recommendedName>
        <fullName evidence="2">site-specific DNA-methyltransferase (adenine-specific)</fullName>
        <ecNumber evidence="2">2.1.1.72</ecNumber>
    </recommendedName>
</protein>
<name>A0A7Z7FPH6_9HYPH</name>
<dbReference type="Pfam" id="PF01555">
    <property type="entry name" value="N6_N4_Mtase"/>
    <property type="match status" value="1"/>
</dbReference>
<keyword evidence="3 8" id="KW-0489">Methyltransferase</keyword>
<comment type="similarity">
    <text evidence="1">Belongs to the N(4)/N(6)-methyltransferase family.</text>
</comment>
<evidence type="ECO:0000256" key="2">
    <source>
        <dbReference type="ARBA" id="ARBA00011900"/>
    </source>
</evidence>
<accession>A0A7Z7FPH6</accession>
<evidence type="ECO:0000313" key="8">
    <source>
        <dbReference type="EMBL" id="SDJ54940.1"/>
    </source>
</evidence>
<keyword evidence="4 8" id="KW-0808">Transferase</keyword>
<comment type="catalytic activity">
    <reaction evidence="5">
        <text>a 2'-deoxyadenosine in DNA + S-adenosyl-L-methionine = an N(6)-methyl-2'-deoxyadenosine in DNA + S-adenosyl-L-homocysteine + H(+)</text>
        <dbReference type="Rhea" id="RHEA:15197"/>
        <dbReference type="Rhea" id="RHEA-COMP:12418"/>
        <dbReference type="Rhea" id="RHEA-COMP:12419"/>
        <dbReference type="ChEBI" id="CHEBI:15378"/>
        <dbReference type="ChEBI" id="CHEBI:57856"/>
        <dbReference type="ChEBI" id="CHEBI:59789"/>
        <dbReference type="ChEBI" id="CHEBI:90615"/>
        <dbReference type="ChEBI" id="CHEBI:90616"/>
        <dbReference type="EC" id="2.1.1.72"/>
    </reaction>
</comment>
<dbReference type="GO" id="GO:0008170">
    <property type="term" value="F:N-methyltransferase activity"/>
    <property type="evidence" value="ECO:0007669"/>
    <property type="project" value="InterPro"/>
</dbReference>
<evidence type="ECO:0000256" key="5">
    <source>
        <dbReference type="ARBA" id="ARBA00047942"/>
    </source>
</evidence>
<proteinExistence type="inferred from homology"/>
<dbReference type="RefSeq" id="WP_080810637.1">
    <property type="nucleotide sequence ID" value="NZ_CP116683.1"/>
</dbReference>
<reference evidence="8 9" key="1">
    <citation type="submission" date="2016-10" db="EMBL/GenBank/DDBJ databases">
        <authorList>
            <person name="Varghese N."/>
            <person name="Submissions S."/>
        </authorList>
    </citation>
    <scope>NUCLEOTIDE SEQUENCE [LARGE SCALE GENOMIC DNA]</scope>
    <source>
        <strain evidence="8 9">PDC82</strain>
    </source>
</reference>
<dbReference type="InterPro" id="IPR029063">
    <property type="entry name" value="SAM-dependent_MTases_sf"/>
</dbReference>
<evidence type="ECO:0000259" key="7">
    <source>
        <dbReference type="Pfam" id="PF04471"/>
    </source>
</evidence>
<gene>
    <name evidence="8" type="ORF">SAMN05428983_2188</name>
</gene>
<dbReference type="GO" id="GO:0009007">
    <property type="term" value="F:site-specific DNA-methyltransferase (adenine-specific) activity"/>
    <property type="evidence" value="ECO:0007669"/>
    <property type="project" value="UniProtKB-EC"/>
</dbReference>
<dbReference type="PRINTS" id="PR00508">
    <property type="entry name" value="S21N4MTFRASE"/>
</dbReference>
<dbReference type="GO" id="GO:0032259">
    <property type="term" value="P:methylation"/>
    <property type="evidence" value="ECO:0007669"/>
    <property type="project" value="UniProtKB-KW"/>
</dbReference>
<dbReference type="Gene3D" id="3.40.50.150">
    <property type="entry name" value="Vaccinia Virus protein VP39"/>
    <property type="match status" value="1"/>
</dbReference>
<dbReference type="GO" id="GO:0003677">
    <property type="term" value="F:DNA binding"/>
    <property type="evidence" value="ECO:0007669"/>
    <property type="project" value="InterPro"/>
</dbReference>
<evidence type="ECO:0000259" key="6">
    <source>
        <dbReference type="Pfam" id="PF01555"/>
    </source>
</evidence>
<feature type="domain" description="DNA methylase N-4/N-6" evidence="6">
    <location>
        <begin position="23"/>
        <end position="375"/>
    </location>
</feature>
<dbReference type="GO" id="GO:0009307">
    <property type="term" value="P:DNA restriction-modification system"/>
    <property type="evidence" value="ECO:0007669"/>
    <property type="project" value="InterPro"/>
</dbReference>
<feature type="domain" description="Restriction endonuclease type IV Mrr" evidence="7">
    <location>
        <begin position="432"/>
        <end position="492"/>
    </location>
</feature>
<dbReference type="EMBL" id="FNEW01000001">
    <property type="protein sequence ID" value="SDJ54940.1"/>
    <property type="molecule type" value="Genomic_DNA"/>
</dbReference>